<dbReference type="EMBL" id="JAVHNQ010000005">
    <property type="protein sequence ID" value="KAK6347175.1"/>
    <property type="molecule type" value="Genomic_DNA"/>
</dbReference>
<dbReference type="GO" id="GO:0006882">
    <property type="term" value="P:intracellular zinc ion homeostasis"/>
    <property type="evidence" value="ECO:0007669"/>
    <property type="project" value="TreeGrafter"/>
</dbReference>
<keyword evidence="4 8" id="KW-1133">Transmembrane helix</keyword>
<reference evidence="9 10" key="1">
    <citation type="submission" date="2019-10" db="EMBL/GenBank/DDBJ databases">
        <authorList>
            <person name="Palmer J.M."/>
        </authorList>
    </citation>
    <scope>NUCLEOTIDE SEQUENCE [LARGE SCALE GENOMIC DNA]</scope>
    <source>
        <strain evidence="9 10">TWF696</strain>
    </source>
</reference>
<comment type="similarity">
    <text evidence="2">Belongs to the ADIPOR family.</text>
</comment>
<keyword evidence="3 8" id="KW-0812">Transmembrane</keyword>
<feature type="binding site" evidence="6">
    <location>
        <position position="249"/>
    </location>
    <ligand>
        <name>Zn(2+)</name>
        <dbReference type="ChEBI" id="CHEBI:29105"/>
    </ligand>
</feature>
<evidence type="ECO:0000256" key="6">
    <source>
        <dbReference type="PIRSR" id="PIRSR604254-1"/>
    </source>
</evidence>
<dbReference type="GO" id="GO:0038023">
    <property type="term" value="F:signaling receptor activity"/>
    <property type="evidence" value="ECO:0007669"/>
    <property type="project" value="TreeGrafter"/>
</dbReference>
<dbReference type="GO" id="GO:0046872">
    <property type="term" value="F:metal ion binding"/>
    <property type="evidence" value="ECO:0007669"/>
    <property type="project" value="UniProtKB-KW"/>
</dbReference>
<dbReference type="Proteomes" id="UP001375240">
    <property type="component" value="Unassembled WGS sequence"/>
</dbReference>
<feature type="transmembrane region" description="Helical" evidence="8">
    <location>
        <begin position="328"/>
        <end position="346"/>
    </location>
</feature>
<feature type="transmembrane region" description="Helical" evidence="8">
    <location>
        <begin position="195"/>
        <end position="216"/>
    </location>
</feature>
<dbReference type="Pfam" id="PF03006">
    <property type="entry name" value="HlyIII"/>
    <property type="match status" value="1"/>
</dbReference>
<evidence type="ECO:0000256" key="3">
    <source>
        <dbReference type="ARBA" id="ARBA00022692"/>
    </source>
</evidence>
<proteinExistence type="inferred from homology"/>
<feature type="transmembrane region" description="Helical" evidence="8">
    <location>
        <begin position="228"/>
        <end position="247"/>
    </location>
</feature>
<sequence length="429" mass="47684">MSGYHMLAMSMDREEQEPGQVLRHRHRQANGSANKVDAKESSDVAAACEREREEEEKYEGDDDYGDEGSVMADLVDDVAATVEKVAEQLTCVWDELRMWNSLSSVSDYVDCGPHCQDSTRKPAINHAYPLSFEYPALVIRTDGWLTSWLGMSLFCRIEDWQRDNHFIRRGYRPATASYRKSLHSLSYWHNESINIYTHLLGAIFFTLGSYVLYTILAPRYPTASAADIYAFLSFFAGCFVCLGLSATYHTVCNHSAVAARWWNVMDYVGIVGLITGSFVGSVFYGFRCEAAIRDGYFFMICTIAVACATISIHPHFRTPKYRSTRTAMFVAMGLSGVLPLLHGMQLRGLAEASRRCGMPWLLAEGVSYIIGAGMYAARVPERWQPGRFDIVGASHQIFHVLVLVGAMCHLAGLVAAFDYAHAGGVGAGC</sequence>
<dbReference type="PANTHER" id="PTHR20855:SF52">
    <property type="entry name" value="ADIPONECTIN RECEPTOR PROTEIN"/>
    <property type="match status" value="1"/>
</dbReference>
<comment type="subcellular location">
    <subcellularLocation>
        <location evidence="1">Membrane</location>
        <topology evidence="1">Multi-pass membrane protein</topology>
    </subcellularLocation>
</comment>
<evidence type="ECO:0000256" key="1">
    <source>
        <dbReference type="ARBA" id="ARBA00004141"/>
    </source>
</evidence>
<dbReference type="PANTHER" id="PTHR20855">
    <property type="entry name" value="ADIPOR/PROGESTIN RECEPTOR-RELATED"/>
    <property type="match status" value="1"/>
</dbReference>
<keyword evidence="5 8" id="KW-0472">Membrane</keyword>
<feature type="compositionally biased region" description="Acidic residues" evidence="7">
    <location>
        <begin position="52"/>
        <end position="66"/>
    </location>
</feature>
<dbReference type="InterPro" id="IPR004254">
    <property type="entry name" value="AdipoR/HlyIII-related"/>
</dbReference>
<feature type="binding site" evidence="6">
    <location>
        <position position="399"/>
    </location>
    <ligand>
        <name>Zn(2+)</name>
        <dbReference type="ChEBI" id="CHEBI:29105"/>
    </ligand>
</feature>
<dbReference type="AlphaFoldDB" id="A0AAV9UTV9"/>
<gene>
    <name evidence="9" type="ORF">TWF696_007251</name>
</gene>
<evidence type="ECO:0000256" key="2">
    <source>
        <dbReference type="ARBA" id="ARBA00007018"/>
    </source>
</evidence>
<feature type="transmembrane region" description="Helical" evidence="8">
    <location>
        <begin position="358"/>
        <end position="377"/>
    </location>
</feature>
<feature type="transmembrane region" description="Helical" evidence="8">
    <location>
        <begin position="397"/>
        <end position="417"/>
    </location>
</feature>
<keyword evidence="6" id="KW-0862">Zinc</keyword>
<evidence type="ECO:0000313" key="10">
    <source>
        <dbReference type="Proteomes" id="UP001375240"/>
    </source>
</evidence>
<evidence type="ECO:0000256" key="4">
    <source>
        <dbReference type="ARBA" id="ARBA00022989"/>
    </source>
</evidence>
<evidence type="ECO:0000313" key="9">
    <source>
        <dbReference type="EMBL" id="KAK6347175.1"/>
    </source>
</evidence>
<evidence type="ECO:0000256" key="5">
    <source>
        <dbReference type="ARBA" id="ARBA00023136"/>
    </source>
</evidence>
<organism evidence="9 10">
    <name type="scientific">Orbilia brochopaga</name>
    <dbReference type="NCBI Taxonomy" id="3140254"/>
    <lineage>
        <taxon>Eukaryota</taxon>
        <taxon>Fungi</taxon>
        <taxon>Dikarya</taxon>
        <taxon>Ascomycota</taxon>
        <taxon>Pezizomycotina</taxon>
        <taxon>Orbiliomycetes</taxon>
        <taxon>Orbiliales</taxon>
        <taxon>Orbiliaceae</taxon>
        <taxon>Orbilia</taxon>
    </lineage>
</organism>
<accession>A0AAV9UTV9</accession>
<name>A0AAV9UTV9_9PEZI</name>
<feature type="binding site" evidence="6">
    <location>
        <position position="395"/>
    </location>
    <ligand>
        <name>Zn(2+)</name>
        <dbReference type="ChEBI" id="CHEBI:29105"/>
    </ligand>
</feature>
<protein>
    <recommendedName>
        <fullName evidence="11">HlyIII-domain-containing protein</fullName>
    </recommendedName>
</protein>
<evidence type="ECO:0000256" key="8">
    <source>
        <dbReference type="SAM" id="Phobius"/>
    </source>
</evidence>
<comment type="caution">
    <text evidence="9">The sequence shown here is derived from an EMBL/GenBank/DDBJ whole genome shotgun (WGS) entry which is preliminary data.</text>
</comment>
<keyword evidence="10" id="KW-1185">Reference proteome</keyword>
<evidence type="ECO:0008006" key="11">
    <source>
        <dbReference type="Google" id="ProtNLM"/>
    </source>
</evidence>
<feature type="region of interest" description="Disordered" evidence="7">
    <location>
        <begin position="1"/>
        <end position="66"/>
    </location>
</feature>
<feature type="transmembrane region" description="Helical" evidence="8">
    <location>
        <begin position="296"/>
        <end position="316"/>
    </location>
</feature>
<evidence type="ECO:0000256" key="7">
    <source>
        <dbReference type="SAM" id="MobiDB-lite"/>
    </source>
</evidence>
<dbReference type="GO" id="GO:0016020">
    <property type="term" value="C:membrane"/>
    <property type="evidence" value="ECO:0007669"/>
    <property type="project" value="UniProtKB-SubCell"/>
</dbReference>
<feature type="transmembrane region" description="Helical" evidence="8">
    <location>
        <begin position="267"/>
        <end position="284"/>
    </location>
</feature>
<keyword evidence="6" id="KW-0479">Metal-binding</keyword>